<dbReference type="EC" id="2.3.1.51" evidence="2"/>
<dbReference type="GO" id="GO:0005783">
    <property type="term" value="C:endoplasmic reticulum"/>
    <property type="evidence" value="ECO:0007669"/>
    <property type="project" value="Ensembl"/>
</dbReference>
<dbReference type="InterPro" id="IPR002123">
    <property type="entry name" value="Plipid/glycerol_acylTrfase"/>
</dbReference>
<feature type="transmembrane region" description="Helical" evidence="5">
    <location>
        <begin position="130"/>
        <end position="148"/>
    </location>
</feature>
<evidence type="ECO:0000259" key="6">
    <source>
        <dbReference type="SMART" id="SM00563"/>
    </source>
</evidence>
<reference evidence="7" key="2">
    <citation type="submission" date="2025-09" db="UniProtKB">
        <authorList>
            <consortium name="Ensembl"/>
        </authorList>
    </citation>
    <scope>IDENTIFICATION</scope>
</reference>
<comment type="pathway">
    <text evidence="1">Phospholipid metabolism; CDP-diacylglycerol biosynthesis; CDP-diacylglycerol from sn-glycerol 3-phosphate: step 2/3.</text>
</comment>
<keyword evidence="4" id="KW-0012">Acyltransferase</keyword>
<dbReference type="GeneTree" id="ENSGT00390000008726"/>
<dbReference type="Proteomes" id="UP000675900">
    <property type="component" value="Unassembled WGS sequence"/>
</dbReference>
<accession>A0A8C9JE57</accession>
<evidence type="ECO:0000256" key="3">
    <source>
        <dbReference type="ARBA" id="ARBA00022679"/>
    </source>
</evidence>
<keyword evidence="8" id="KW-1185">Reference proteome</keyword>
<keyword evidence="5" id="KW-1133">Transmembrane helix</keyword>
<dbReference type="GO" id="GO:0001819">
    <property type="term" value="P:positive regulation of cytokine production"/>
    <property type="evidence" value="ECO:0007669"/>
    <property type="project" value="Ensembl"/>
</dbReference>
<sequence length="269" mass="30662">MGTEELRRPRPGWGLRLRTPPRPIVPCWLGWVELLGRLPHSGRRERKIKLFCATCVRSRFHRRVRRSCIISWFVRTFKYMFGLRFDIKGRQKLEVDHPCVIISNHQSILDMMGLMEALPKRCVQIAKRELLFTGPVGLIMYLGGVFFINRQRSRTAMTVMADVGERMVRENLKVWVYPEGTRNDNGDLLPFKKGAFYLAIQAQTRVSRKEPSLVGPWEAPGKATSGLTVADVPKLMDSCHQAMRTTFLRISKTPQENGATAGPGSQPAQ</sequence>
<dbReference type="GO" id="GO:0003841">
    <property type="term" value="F:1-acylglycerol-3-phosphate O-acyltransferase activity"/>
    <property type="evidence" value="ECO:0007669"/>
    <property type="project" value="UniProtKB-EC"/>
</dbReference>
<reference evidence="7" key="1">
    <citation type="submission" date="2025-08" db="UniProtKB">
        <authorList>
            <consortium name="Ensembl"/>
        </authorList>
    </citation>
    <scope>IDENTIFICATION</scope>
</reference>
<evidence type="ECO:0000313" key="8">
    <source>
        <dbReference type="Proteomes" id="UP000675900"/>
    </source>
</evidence>
<gene>
    <name evidence="7" type="primary">AGPAT2</name>
</gene>
<keyword evidence="3" id="KW-0808">Transferase</keyword>
<dbReference type="Pfam" id="PF01553">
    <property type="entry name" value="Acyltransferase"/>
    <property type="match status" value="1"/>
</dbReference>
<evidence type="ECO:0000313" key="7">
    <source>
        <dbReference type="Ensembl" id="ENSPTIP00000004206.1"/>
    </source>
</evidence>
<keyword evidence="5" id="KW-0812">Transmembrane</keyword>
<dbReference type="PANTHER" id="PTHR10434:SF2">
    <property type="entry name" value="1-ACYL-SN-GLYCEROL-3-PHOSPHATE ACYLTRANSFERASE BETA"/>
    <property type="match status" value="1"/>
</dbReference>
<name>A0A8C9JE57_PANTA</name>
<feature type="domain" description="Phospholipid/glycerol acyltransferase" evidence="6">
    <location>
        <begin position="99"/>
        <end position="207"/>
    </location>
</feature>
<dbReference type="SMART" id="SM00563">
    <property type="entry name" value="PlsC"/>
    <property type="match status" value="1"/>
</dbReference>
<protein>
    <recommendedName>
        <fullName evidence="2">1-acylglycerol-3-phosphate O-acyltransferase</fullName>
        <ecNumber evidence="2">2.3.1.51</ecNumber>
    </recommendedName>
</protein>
<dbReference type="Ensembl" id="ENSPTIT00000007943.1">
    <property type="protein sequence ID" value="ENSPTIP00000004206.1"/>
    <property type="gene ID" value="ENSPTIG00000006753.1"/>
</dbReference>
<dbReference type="CDD" id="cd07989">
    <property type="entry name" value="LPLAT_AGPAT-like"/>
    <property type="match status" value="1"/>
</dbReference>
<proteinExistence type="predicted"/>
<dbReference type="AlphaFoldDB" id="A0A8C9JE57"/>
<organism evidence="7 8">
    <name type="scientific">Panthera tigris altaica</name>
    <name type="common">Siberian tiger</name>
    <dbReference type="NCBI Taxonomy" id="74533"/>
    <lineage>
        <taxon>Eukaryota</taxon>
        <taxon>Metazoa</taxon>
        <taxon>Chordata</taxon>
        <taxon>Craniata</taxon>
        <taxon>Vertebrata</taxon>
        <taxon>Euteleostomi</taxon>
        <taxon>Mammalia</taxon>
        <taxon>Eutheria</taxon>
        <taxon>Laurasiatheria</taxon>
        <taxon>Carnivora</taxon>
        <taxon>Feliformia</taxon>
        <taxon>Felidae</taxon>
        <taxon>Pantherinae</taxon>
        <taxon>Panthera</taxon>
    </lineage>
</organism>
<dbReference type="SUPFAM" id="SSF69593">
    <property type="entry name" value="Glycerol-3-phosphate (1)-acyltransferase"/>
    <property type="match status" value="1"/>
</dbReference>
<keyword evidence="5" id="KW-0472">Membrane</keyword>
<dbReference type="GO" id="GO:0006654">
    <property type="term" value="P:phosphatidic acid biosynthetic process"/>
    <property type="evidence" value="ECO:0007669"/>
    <property type="project" value="Ensembl"/>
</dbReference>
<dbReference type="PANTHER" id="PTHR10434">
    <property type="entry name" value="1-ACYL-SN-GLYCEROL-3-PHOSPHATE ACYLTRANSFERASE"/>
    <property type="match status" value="1"/>
</dbReference>
<evidence type="ECO:0000256" key="5">
    <source>
        <dbReference type="SAM" id="Phobius"/>
    </source>
</evidence>
<evidence type="ECO:0000256" key="4">
    <source>
        <dbReference type="ARBA" id="ARBA00023315"/>
    </source>
</evidence>
<evidence type="ECO:0000256" key="1">
    <source>
        <dbReference type="ARBA" id="ARBA00004728"/>
    </source>
</evidence>
<evidence type="ECO:0000256" key="2">
    <source>
        <dbReference type="ARBA" id="ARBA00013211"/>
    </source>
</evidence>